<organism evidence="1 2">
    <name type="scientific">Burkholderia aenigmatica</name>
    <dbReference type="NCBI Taxonomy" id="2015348"/>
    <lineage>
        <taxon>Bacteria</taxon>
        <taxon>Pseudomonadati</taxon>
        <taxon>Pseudomonadota</taxon>
        <taxon>Betaproteobacteria</taxon>
        <taxon>Burkholderiales</taxon>
        <taxon>Burkholderiaceae</taxon>
        <taxon>Burkholderia</taxon>
        <taxon>Burkholderia cepacia complex</taxon>
    </lineage>
</organism>
<evidence type="ECO:0000313" key="2">
    <source>
        <dbReference type="Proteomes" id="UP000494261"/>
    </source>
</evidence>
<gene>
    <name evidence="1" type="ORF">BLA13014_04074</name>
</gene>
<dbReference type="RefSeq" id="WP_175023796.1">
    <property type="nucleotide sequence ID" value="NZ_CABVQC010000028.1"/>
</dbReference>
<name>A0A6P2MZJ0_9BURK</name>
<dbReference type="Proteomes" id="UP000494261">
    <property type="component" value="Unassembled WGS sequence"/>
</dbReference>
<proteinExistence type="predicted"/>
<protein>
    <submittedName>
        <fullName evidence="1">Bacteriophage protein</fullName>
    </submittedName>
</protein>
<dbReference type="Pfam" id="PF11041">
    <property type="entry name" value="Phage_Wedge1"/>
    <property type="match status" value="1"/>
</dbReference>
<accession>A0A6P2MZJ0</accession>
<reference evidence="1 2" key="1">
    <citation type="submission" date="2019-09" db="EMBL/GenBank/DDBJ databases">
        <authorList>
            <person name="Depoorter E."/>
        </authorList>
    </citation>
    <scope>NUCLEOTIDE SEQUENCE [LARGE SCALE GENOMIC DNA]</scope>
    <source>
        <strain evidence="1">LMG 13014</strain>
    </source>
</reference>
<sequence length="241" mass="26442">MNNVEKTILSQYANSPTLCQLIKNFDQYIDPQADIDAFLANIWRIDTAVGRGLDIWGKIVGLENGRYLRVPYTEISFGFNEAGTDSSDSFGSGTFFSGTYLTRNFALSDDAFRTLILVKAMANIADGSIPGYNQLLRNLFAGRGRCYINDLGNMMLRYTFEFNLEAYEIAILTQSGALPRPTGVLASVMQLVLPGVFGFSEAGEFEPFGQGTFFTGGNNVVTPVGASYLDQTFVLNESTLT</sequence>
<evidence type="ECO:0000313" key="1">
    <source>
        <dbReference type="EMBL" id="VWB88031.1"/>
    </source>
</evidence>
<dbReference type="EMBL" id="CABVQC010000028">
    <property type="protein sequence ID" value="VWB88031.1"/>
    <property type="molecule type" value="Genomic_DNA"/>
</dbReference>
<dbReference type="InterPro" id="IPR021283">
    <property type="entry name" value="Phage_Wedge1"/>
</dbReference>
<dbReference type="AlphaFoldDB" id="A0A6P2MZJ0"/>